<dbReference type="Proteomes" id="UP001348805">
    <property type="component" value="Segment"/>
</dbReference>
<sequence length="1282" mass="150443">MNNIYKHGLPGIGVTGQQGKKGKSGNSIYFGTFDSFFKYIDTSTLKNSSIDYDDKDYDITYAKDEYRLDPKYNEGDLLYILNSSLENSSIDCVIEITEDLTTCTSTQLANKITYRKPFTVNKNKFNRLNIVGAGMDSATTHGMFIANELYNNYPINVKYVIDNNNKKPEKITDLTDQNIDVADEPFIIPERYSDAKEAYIYLNNGKEINKYKYELNTGKKVLLNLNYNSRLFEIQSYLNSNMCINTYDINLYIDNLHIRNNNKGNIEALNTLYNNDLVLNSYGNCYTLTEDNYDSSTQSFIMNVDNFFNNSIDVSKDDYVYGYVHMYYNYNDTSTKNSGVRSCYYSNYIKGTFTDTSLSKVRVPKTDDNGNYIRDYNNESYKNVTSPEIKQVLINTWDTSTLENVSSLLPKTVNEAIFNIYKDVKGIIQTEEVEQYKVYDKVIDVSSGYYYKKYHIDSSILIYDGSNNLQANAKFNNYFDTSYYSDIDTKQFYYSDSSILKISLDKSDNDSQKYRHHIIQQYIGNKHGIKYFSKLTRADFNYQTSEFDIDASFVQVNHRDLNRTLNYDDVFDITIDTSISMTLEFKDKLTKLYNLCVYENGSKKNISLNTDTGICQVKNIKQSTQDIEKDVITKIPDDKFLKYVYDASVINIPNTEILYTIKYNTIEDDIAVDETNSTDKIVYSNTVTYNRIIKGYIEKRTIPDIKMNIYNDLESLENINNSSNGILCNQFQTFMTLEIDKFSNDDWGLYKEYLPDPKLRIYVKNKFDKPSLTADDNTIKEWIFKYTLYKPVIDIYNISANELDNQDITKELQRDSDGEYYEFNIDEAMSGIWYLRIYIESQNPEPYTFNLQYTIDKIQIITSDNKHTFTLKAKDINKDNLYESNMLKLSIAPISYIASYAQNISSIQTRYLQHPNAIGVRKWFGTNEITNIAIMPYRYDEISQKKVNNKAYKIPNWNSITFKNRYLQDNIKTLSIFTQNINDIHTLLPNKLYKNTWLCEDTDDITENYLRLIFNSNIFTPRLLNDQYSFIYNNQRLLASQYSQLSNNSAVYIHQYNDINLRTDSLLKSMMKWNDEYEKSYHYETDNPFRGHIETYGNGYQYLPNSADNSQYNQYMSLKDVRQQNELQFFDLGRNKVKTYDINKPDKRDAYTPPILFNQLLYQLSWCYPYYTTNNEEVQSTKSKQDEVQSQKSKQYIKQLDFDNAVTLENGVLDVNKMPYNLCYNIYPRMMFNDEEQYNVVLMLRRPSVINEGQYEFKLEDIQKKFNISQIQSINKYLYPLN</sequence>
<accession>A0ABZ0YZR1</accession>
<evidence type="ECO:0000313" key="2">
    <source>
        <dbReference type="Proteomes" id="UP001348805"/>
    </source>
</evidence>
<keyword evidence="2" id="KW-1185">Reference proteome</keyword>
<protein>
    <submittedName>
        <fullName evidence="1">Uncharacterized protein</fullName>
    </submittedName>
</protein>
<evidence type="ECO:0000313" key="1">
    <source>
        <dbReference type="EMBL" id="WQJ51304.1"/>
    </source>
</evidence>
<dbReference type="EMBL" id="OR769219">
    <property type="protein sequence ID" value="WQJ51304.1"/>
    <property type="molecule type" value="Genomic_DNA"/>
</dbReference>
<proteinExistence type="predicted"/>
<reference evidence="1 2" key="1">
    <citation type="submission" date="2023-11" db="EMBL/GenBank/DDBJ databases">
        <authorList>
            <person name="Cook R."/>
            <person name="Crisci M."/>
            <person name="Pye H."/>
            <person name="Adriaenssens E."/>
            <person name="Santini J."/>
        </authorList>
    </citation>
    <scope>NUCLEOTIDE SEQUENCE [LARGE SCALE GENOMIC DNA]</scope>
    <source>
        <strain evidence="1">Lak_Megaphage_RVC_AP3_GC26</strain>
    </source>
</reference>
<organism evidence="1 2">
    <name type="scientific">phage Lak_Megaphage_RVC_AP3_GC26</name>
    <dbReference type="NCBI Taxonomy" id="3109225"/>
    <lineage>
        <taxon>Viruses</taxon>
        <taxon>Duplodnaviria</taxon>
        <taxon>Heunggongvirae</taxon>
        <taxon>Uroviricota</taxon>
        <taxon>Caudoviricetes</taxon>
        <taxon>Caudoviricetes code 15 clade</taxon>
    </lineage>
</organism>
<name>A0ABZ0YZR1_9CAUD</name>